<accession>A0A0B1P4P7</accession>
<dbReference type="Pfam" id="PF00339">
    <property type="entry name" value="Arrestin_N"/>
    <property type="match status" value="1"/>
</dbReference>
<dbReference type="GO" id="GO:0005886">
    <property type="term" value="C:plasma membrane"/>
    <property type="evidence" value="ECO:0007669"/>
    <property type="project" value="TreeGrafter"/>
</dbReference>
<dbReference type="GO" id="GO:0005829">
    <property type="term" value="C:cytosol"/>
    <property type="evidence" value="ECO:0007669"/>
    <property type="project" value="TreeGrafter"/>
</dbReference>
<organism evidence="4 5">
    <name type="scientific">Uncinula necator</name>
    <name type="common">Grape powdery mildew</name>
    <dbReference type="NCBI Taxonomy" id="52586"/>
    <lineage>
        <taxon>Eukaryota</taxon>
        <taxon>Fungi</taxon>
        <taxon>Dikarya</taxon>
        <taxon>Ascomycota</taxon>
        <taxon>Pezizomycotina</taxon>
        <taxon>Leotiomycetes</taxon>
        <taxon>Erysiphales</taxon>
        <taxon>Erysiphaceae</taxon>
        <taxon>Erysiphe</taxon>
    </lineage>
</organism>
<dbReference type="InterPro" id="IPR014752">
    <property type="entry name" value="Arrestin-like_C"/>
</dbReference>
<evidence type="ECO:0000256" key="1">
    <source>
        <dbReference type="ARBA" id="ARBA00037950"/>
    </source>
</evidence>
<dbReference type="Gene3D" id="2.60.40.640">
    <property type="match status" value="1"/>
</dbReference>
<dbReference type="InterPro" id="IPR011022">
    <property type="entry name" value="Arrestin_C-like"/>
</dbReference>
<proteinExistence type="inferred from homology"/>
<comment type="similarity">
    <text evidence="1">Belongs to the arrestin family. PalF/RIM8 subfamily.</text>
</comment>
<dbReference type="Proteomes" id="UP000030854">
    <property type="component" value="Unassembled WGS sequence"/>
</dbReference>
<dbReference type="SUPFAM" id="SSF81296">
    <property type="entry name" value="E set domains"/>
    <property type="match status" value="1"/>
</dbReference>
<feature type="region of interest" description="Disordered" evidence="2">
    <location>
        <begin position="249"/>
        <end position="272"/>
    </location>
</feature>
<protein>
    <submittedName>
        <fullName evidence="4">Putative ph response protein</fullName>
    </submittedName>
</protein>
<dbReference type="GO" id="GO:0070086">
    <property type="term" value="P:ubiquitin-dependent endocytosis"/>
    <property type="evidence" value="ECO:0007669"/>
    <property type="project" value="TreeGrafter"/>
</dbReference>
<dbReference type="InterPro" id="IPR011021">
    <property type="entry name" value="Arrestin-like_N"/>
</dbReference>
<dbReference type="GO" id="GO:0031625">
    <property type="term" value="F:ubiquitin protein ligase binding"/>
    <property type="evidence" value="ECO:0007669"/>
    <property type="project" value="TreeGrafter"/>
</dbReference>
<dbReference type="SMART" id="SM01017">
    <property type="entry name" value="Arrestin_C"/>
    <property type="match status" value="1"/>
</dbReference>
<reference evidence="4 5" key="1">
    <citation type="journal article" date="2014" name="BMC Genomics">
        <title>Adaptive genomic structural variation in the grape powdery mildew pathogen, Erysiphe necator.</title>
        <authorList>
            <person name="Jones L."/>
            <person name="Riaz S."/>
            <person name="Morales-Cruz A."/>
            <person name="Amrine K.C."/>
            <person name="McGuire B."/>
            <person name="Gubler W.D."/>
            <person name="Walker M.A."/>
            <person name="Cantu D."/>
        </authorList>
    </citation>
    <scope>NUCLEOTIDE SEQUENCE [LARGE SCALE GENOMIC DNA]</scope>
    <source>
        <strain evidence="5">c</strain>
    </source>
</reference>
<name>A0A0B1P4P7_UNCNE</name>
<sequence length="680" mass="76178">MKSHSMPISLSSPSSATSRKLFNRLSYLTLIRARPRNQTEFYIRPDEPHRKYSPGDAVKGTVVLTVFKPTRITHLTVCLHGYVRVFKSPNGANEPFVDPGLAATQNPQNSQYFGNGHASLFQDEITLCGEGRLDAGIYEFKFELLFPPKDLPTSIDFERGTISYLITATITRPTLINATNSCDRKISLVEKVDVGHMLPPKPRIISLTPIIPKAKRSRESCKREKHDVEDQMNRRSRLISTATCSHHDDSVSSCGSVDNQTDRPVGQVNTESSEIRNINSPDNRVASLAESNREGSLRAGNIDLHTSNSNYNSSKRQIGDQTITAKIELQKSGCLPGDIIPLKIHLKHKKVIRSMHGVIITLYRQGRIDSAPFQHPSPQKNAKEAARLKHEEYYPKSKTGLSGLSLTSAGSCSIFRKDLAQTFAPIVIDPKTFTAIINTSIKVPEHVFPTIHGVPGQIVTFKYNIEVCLDLGGKLASQQRYLPLLGKFALPSSSNYLNKIKCLDNDSNKISSWGCSIVGTESIRREKNVVTSVFEITVGSEDSTRYWKSKVENSAQIPESFQTGEIEYVPPVGEDLPIIIEQDMIYDQQSREDYIYTQDDLRNQYIGCYSYNQVADYRNFKTTYLPISNDSMYIPPPNFHMDDDLSEKERARRAEERLLPSSPPIDAININSIAVVPVRI</sequence>
<dbReference type="EMBL" id="JNVN01001550">
    <property type="protein sequence ID" value="KHJ33243.1"/>
    <property type="molecule type" value="Genomic_DNA"/>
</dbReference>
<dbReference type="AlphaFoldDB" id="A0A0B1P4P7"/>
<dbReference type="PANTHER" id="PTHR11188:SF161">
    <property type="entry name" value="PH-RESPONSE REGULATOR PROTEIN PALF_RIM8"/>
    <property type="match status" value="1"/>
</dbReference>
<evidence type="ECO:0000313" key="4">
    <source>
        <dbReference type="EMBL" id="KHJ33243.1"/>
    </source>
</evidence>
<dbReference type="OMA" id="CLHGYAK"/>
<dbReference type="InterPro" id="IPR014756">
    <property type="entry name" value="Ig_E-set"/>
</dbReference>
<dbReference type="GO" id="GO:0030674">
    <property type="term" value="F:protein-macromolecule adaptor activity"/>
    <property type="evidence" value="ECO:0007669"/>
    <property type="project" value="TreeGrafter"/>
</dbReference>
<dbReference type="HOGENOM" id="CLU_006001_0_0_1"/>
<evidence type="ECO:0000259" key="3">
    <source>
        <dbReference type="SMART" id="SM01017"/>
    </source>
</evidence>
<feature type="domain" description="Arrestin C-terminal-like" evidence="3">
    <location>
        <begin position="319"/>
        <end position="481"/>
    </location>
</feature>
<dbReference type="PANTHER" id="PTHR11188">
    <property type="entry name" value="ARRESTIN DOMAIN CONTAINING PROTEIN"/>
    <property type="match status" value="1"/>
</dbReference>
<keyword evidence="5" id="KW-1185">Reference proteome</keyword>
<dbReference type="STRING" id="52586.A0A0B1P4P7"/>
<evidence type="ECO:0000256" key="2">
    <source>
        <dbReference type="SAM" id="MobiDB-lite"/>
    </source>
</evidence>
<dbReference type="InterPro" id="IPR050357">
    <property type="entry name" value="Arrestin_domain-protein"/>
</dbReference>
<evidence type="ECO:0000313" key="5">
    <source>
        <dbReference type="Proteomes" id="UP000030854"/>
    </source>
</evidence>
<comment type="caution">
    <text evidence="4">The sequence shown here is derived from an EMBL/GenBank/DDBJ whole genome shotgun (WGS) entry which is preliminary data.</text>
</comment>
<gene>
    <name evidence="4" type="ORF">EV44_g6114</name>
</gene>
<dbReference type="Pfam" id="PF02752">
    <property type="entry name" value="Arrestin_C"/>
    <property type="match status" value="1"/>
</dbReference>